<name>M2MFI7_BAUPA</name>
<feature type="transmembrane region" description="Helical" evidence="2">
    <location>
        <begin position="102"/>
        <end position="124"/>
    </location>
</feature>
<protein>
    <submittedName>
        <fullName evidence="3">Uncharacterized protein</fullName>
    </submittedName>
</protein>
<evidence type="ECO:0000313" key="4">
    <source>
        <dbReference type="Proteomes" id="UP000011761"/>
    </source>
</evidence>
<evidence type="ECO:0000256" key="1">
    <source>
        <dbReference type="SAM" id="MobiDB-lite"/>
    </source>
</evidence>
<keyword evidence="4" id="KW-1185">Reference proteome</keyword>
<feature type="compositionally biased region" description="Polar residues" evidence="1">
    <location>
        <begin position="1"/>
        <end position="28"/>
    </location>
</feature>
<sequence length="303" mass="32294">MVSESSQASQTTSHSEWSKTEPTASQAKHTMAFANSPHSARPLRIEGEKCNSSTFLPNYETAVNENLRSFDHPEAPASKYTASDGVASPGTRWWTGMSRRNLVVISMLATVLVTVIAIITSLLVNRLHQPQKTHTPSRSANVVTLTATVTDVEVKSVPSLPSHTQTWNPTITVTVTATQVLASTFVTSTKSMLPTPSSLVTSYTTMIANSQSSSGSEMTSIPASVLSAEASISAVLASIAAHQVAPLTMLDASTRSVPPQQTTMAIMPVVTASFTTLIVPNDPVNPSVVTKVQAFDELTAYRY</sequence>
<dbReference type="RefSeq" id="XP_007677889.1">
    <property type="nucleotide sequence ID" value="XM_007679699.1"/>
</dbReference>
<feature type="region of interest" description="Disordered" evidence="1">
    <location>
        <begin position="1"/>
        <end position="29"/>
    </location>
</feature>
<gene>
    <name evidence="3" type="ORF">BAUCODRAFT_540989</name>
</gene>
<keyword evidence="2" id="KW-1133">Transmembrane helix</keyword>
<dbReference type="HOGENOM" id="CLU_918229_0_0_1"/>
<dbReference type="KEGG" id="bcom:BAUCODRAFT_540989"/>
<dbReference type="Proteomes" id="UP000011761">
    <property type="component" value="Unassembled WGS sequence"/>
</dbReference>
<evidence type="ECO:0000256" key="2">
    <source>
        <dbReference type="SAM" id="Phobius"/>
    </source>
</evidence>
<dbReference type="GeneID" id="19115303"/>
<reference evidence="3 4" key="1">
    <citation type="journal article" date="2012" name="PLoS Pathog.">
        <title>Diverse lifestyles and strategies of plant pathogenesis encoded in the genomes of eighteen Dothideomycetes fungi.</title>
        <authorList>
            <person name="Ohm R.A."/>
            <person name="Feau N."/>
            <person name="Henrissat B."/>
            <person name="Schoch C.L."/>
            <person name="Horwitz B.A."/>
            <person name="Barry K.W."/>
            <person name="Condon B.J."/>
            <person name="Copeland A.C."/>
            <person name="Dhillon B."/>
            <person name="Glaser F."/>
            <person name="Hesse C.N."/>
            <person name="Kosti I."/>
            <person name="LaButti K."/>
            <person name="Lindquist E.A."/>
            <person name="Lucas S."/>
            <person name="Salamov A.A."/>
            <person name="Bradshaw R.E."/>
            <person name="Ciuffetti L."/>
            <person name="Hamelin R.C."/>
            <person name="Kema G.H.J."/>
            <person name="Lawrence C."/>
            <person name="Scott J.A."/>
            <person name="Spatafora J.W."/>
            <person name="Turgeon B.G."/>
            <person name="de Wit P.J.G.M."/>
            <person name="Zhong S."/>
            <person name="Goodwin S.B."/>
            <person name="Grigoriev I.V."/>
        </authorList>
    </citation>
    <scope>NUCLEOTIDE SEQUENCE [LARGE SCALE GENOMIC DNA]</scope>
    <source>
        <strain evidence="3 4">UAMH 10762</strain>
    </source>
</reference>
<accession>M2MFI7</accession>
<organism evidence="3 4">
    <name type="scientific">Baudoinia panamericana (strain UAMH 10762)</name>
    <name type="common">Angels' share fungus</name>
    <name type="synonym">Baudoinia compniacensis (strain UAMH 10762)</name>
    <dbReference type="NCBI Taxonomy" id="717646"/>
    <lineage>
        <taxon>Eukaryota</taxon>
        <taxon>Fungi</taxon>
        <taxon>Dikarya</taxon>
        <taxon>Ascomycota</taxon>
        <taxon>Pezizomycotina</taxon>
        <taxon>Dothideomycetes</taxon>
        <taxon>Dothideomycetidae</taxon>
        <taxon>Mycosphaerellales</taxon>
        <taxon>Teratosphaeriaceae</taxon>
        <taxon>Baudoinia</taxon>
    </lineage>
</organism>
<evidence type="ECO:0000313" key="3">
    <source>
        <dbReference type="EMBL" id="EMC95416.1"/>
    </source>
</evidence>
<keyword evidence="2" id="KW-0472">Membrane</keyword>
<dbReference type="AlphaFoldDB" id="M2MFI7"/>
<keyword evidence="2" id="KW-0812">Transmembrane</keyword>
<dbReference type="EMBL" id="KB445557">
    <property type="protein sequence ID" value="EMC95416.1"/>
    <property type="molecule type" value="Genomic_DNA"/>
</dbReference>
<proteinExistence type="predicted"/>